<evidence type="ECO:0000313" key="1">
    <source>
        <dbReference type="EMBL" id="KAI3713560.1"/>
    </source>
</evidence>
<dbReference type="Proteomes" id="UP001056120">
    <property type="component" value="Linkage Group LG24"/>
</dbReference>
<evidence type="ECO:0000313" key="2">
    <source>
        <dbReference type="Proteomes" id="UP001056120"/>
    </source>
</evidence>
<protein>
    <submittedName>
        <fullName evidence="1">Uncharacterized protein</fullName>
    </submittedName>
</protein>
<gene>
    <name evidence="1" type="ORF">L1987_72139</name>
</gene>
<organism evidence="1 2">
    <name type="scientific">Smallanthus sonchifolius</name>
    <dbReference type="NCBI Taxonomy" id="185202"/>
    <lineage>
        <taxon>Eukaryota</taxon>
        <taxon>Viridiplantae</taxon>
        <taxon>Streptophyta</taxon>
        <taxon>Embryophyta</taxon>
        <taxon>Tracheophyta</taxon>
        <taxon>Spermatophyta</taxon>
        <taxon>Magnoliopsida</taxon>
        <taxon>eudicotyledons</taxon>
        <taxon>Gunneridae</taxon>
        <taxon>Pentapetalae</taxon>
        <taxon>asterids</taxon>
        <taxon>campanulids</taxon>
        <taxon>Asterales</taxon>
        <taxon>Asteraceae</taxon>
        <taxon>Asteroideae</taxon>
        <taxon>Heliantheae alliance</taxon>
        <taxon>Millerieae</taxon>
        <taxon>Smallanthus</taxon>
    </lineage>
</organism>
<reference evidence="2" key="1">
    <citation type="journal article" date="2022" name="Mol. Ecol. Resour.">
        <title>The genomes of chicory, endive, great burdock and yacon provide insights into Asteraceae palaeo-polyploidization history and plant inulin production.</title>
        <authorList>
            <person name="Fan W."/>
            <person name="Wang S."/>
            <person name="Wang H."/>
            <person name="Wang A."/>
            <person name="Jiang F."/>
            <person name="Liu H."/>
            <person name="Zhao H."/>
            <person name="Xu D."/>
            <person name="Zhang Y."/>
        </authorList>
    </citation>
    <scope>NUCLEOTIDE SEQUENCE [LARGE SCALE GENOMIC DNA]</scope>
    <source>
        <strain evidence="2">cv. Yunnan</strain>
    </source>
</reference>
<accession>A0ACB9AYS1</accession>
<comment type="caution">
    <text evidence="1">The sequence shown here is derived from an EMBL/GenBank/DDBJ whole genome shotgun (WGS) entry which is preliminary data.</text>
</comment>
<keyword evidence="2" id="KW-1185">Reference proteome</keyword>
<reference evidence="1 2" key="2">
    <citation type="journal article" date="2022" name="Mol. Ecol. Resour.">
        <title>The genomes of chicory, endive, great burdock and yacon provide insights into Asteraceae paleo-polyploidization history and plant inulin production.</title>
        <authorList>
            <person name="Fan W."/>
            <person name="Wang S."/>
            <person name="Wang H."/>
            <person name="Wang A."/>
            <person name="Jiang F."/>
            <person name="Liu H."/>
            <person name="Zhao H."/>
            <person name="Xu D."/>
            <person name="Zhang Y."/>
        </authorList>
    </citation>
    <scope>NUCLEOTIDE SEQUENCE [LARGE SCALE GENOMIC DNA]</scope>
    <source>
        <strain evidence="2">cv. Yunnan</strain>
        <tissue evidence="1">Leaves</tissue>
    </source>
</reference>
<sequence length="110" mass="12849">MNFGSWSFRFRVTQVSIHPDFAGHKLQFRFRFLDPSPSQMQASKEHLRHIWSCSNMLCSLGKSDLKVVGLLQTSTDTLEYFRKMALCMMSGKILEYQSLLGRLTIYEDYN</sequence>
<name>A0ACB9AYS1_9ASTR</name>
<proteinExistence type="predicted"/>
<dbReference type="EMBL" id="CM042041">
    <property type="protein sequence ID" value="KAI3713560.1"/>
    <property type="molecule type" value="Genomic_DNA"/>
</dbReference>